<evidence type="ECO:0000256" key="5">
    <source>
        <dbReference type="ARBA" id="ARBA00022989"/>
    </source>
</evidence>
<keyword evidence="12" id="KW-1185">Reference proteome</keyword>
<dbReference type="RefSeq" id="WP_179355504.1">
    <property type="nucleotide sequence ID" value="NZ_CP058627.1"/>
</dbReference>
<evidence type="ECO:0000256" key="2">
    <source>
        <dbReference type="ARBA" id="ARBA00022448"/>
    </source>
</evidence>
<dbReference type="AlphaFoldDB" id="A0A7H9BKU5"/>
<evidence type="ECO:0000256" key="8">
    <source>
        <dbReference type="ARBA" id="ARBA00039168"/>
    </source>
</evidence>
<dbReference type="InterPro" id="IPR000390">
    <property type="entry name" value="Small_drug/metabolite_transptr"/>
</dbReference>
<dbReference type="FunFam" id="1.10.3730.20:FF:000001">
    <property type="entry name" value="Quaternary ammonium compound resistance transporter SugE"/>
    <property type="match status" value="1"/>
</dbReference>
<comment type="similarity">
    <text evidence="7">Belongs to the drug/metabolite transporter (DMT) superfamily. Small multidrug resistance (SMR) (TC 2.A.7.1) family. Gdx/SugE subfamily.</text>
</comment>
<evidence type="ECO:0000256" key="3">
    <source>
        <dbReference type="ARBA" id="ARBA00022475"/>
    </source>
</evidence>
<dbReference type="Pfam" id="PF00893">
    <property type="entry name" value="Multi_Drug_Res"/>
    <property type="match status" value="1"/>
</dbReference>
<proteinExistence type="inferred from homology"/>
<dbReference type="PANTHER" id="PTHR30561">
    <property type="entry name" value="SMR FAMILY PROTON-DEPENDENT DRUG EFFLUX TRANSPORTER SUGE"/>
    <property type="match status" value="1"/>
</dbReference>
<gene>
    <name evidence="11" type="ORF">HQ393_12560</name>
</gene>
<dbReference type="Gene3D" id="1.10.3730.20">
    <property type="match status" value="1"/>
</dbReference>
<feature type="transmembrane region" description="Helical" evidence="10">
    <location>
        <begin position="28"/>
        <end position="47"/>
    </location>
</feature>
<evidence type="ECO:0000256" key="4">
    <source>
        <dbReference type="ARBA" id="ARBA00022692"/>
    </source>
</evidence>
<feature type="transmembrane region" description="Helical" evidence="10">
    <location>
        <begin position="59"/>
        <end position="79"/>
    </location>
</feature>
<dbReference type="PANTHER" id="PTHR30561:SF0">
    <property type="entry name" value="GUANIDINIUM EXPORTER"/>
    <property type="match status" value="1"/>
</dbReference>
<dbReference type="SUPFAM" id="SSF103481">
    <property type="entry name" value="Multidrug resistance efflux transporter EmrE"/>
    <property type="match status" value="1"/>
</dbReference>
<evidence type="ECO:0000256" key="10">
    <source>
        <dbReference type="SAM" id="Phobius"/>
    </source>
</evidence>
<reference evidence="11 12" key="1">
    <citation type="submission" date="2020-07" db="EMBL/GenBank/DDBJ databases">
        <title>Complete genome sequence of Chitinibacter sp. 2T18.</title>
        <authorList>
            <person name="Bae J.-W."/>
            <person name="Choi J.-W."/>
        </authorList>
    </citation>
    <scope>NUCLEOTIDE SEQUENCE [LARGE SCALE GENOMIC DNA]</scope>
    <source>
        <strain evidence="11 12">2T18</strain>
    </source>
</reference>
<evidence type="ECO:0000256" key="1">
    <source>
        <dbReference type="ARBA" id="ARBA00004651"/>
    </source>
</evidence>
<accession>A0A7H9BKU5</accession>
<dbReference type="InterPro" id="IPR037185">
    <property type="entry name" value="EmrE-like"/>
</dbReference>
<keyword evidence="6 10" id="KW-0472">Membrane</keyword>
<dbReference type="EMBL" id="CP058627">
    <property type="protein sequence ID" value="QLG89002.1"/>
    <property type="molecule type" value="Genomic_DNA"/>
</dbReference>
<evidence type="ECO:0000256" key="6">
    <source>
        <dbReference type="ARBA" id="ARBA00023136"/>
    </source>
</evidence>
<dbReference type="GO" id="GO:0022857">
    <property type="term" value="F:transmembrane transporter activity"/>
    <property type="evidence" value="ECO:0007669"/>
    <property type="project" value="InterPro"/>
</dbReference>
<dbReference type="GO" id="GO:1990961">
    <property type="term" value="P:xenobiotic detoxification by transmembrane export across the plasma membrane"/>
    <property type="evidence" value="ECO:0007669"/>
    <property type="project" value="UniProtKB-ARBA"/>
</dbReference>
<keyword evidence="2" id="KW-0813">Transport</keyword>
<evidence type="ECO:0000313" key="12">
    <source>
        <dbReference type="Proteomes" id="UP000509597"/>
    </source>
</evidence>
<evidence type="ECO:0000256" key="7">
    <source>
        <dbReference type="ARBA" id="ARBA00038151"/>
    </source>
</evidence>
<dbReference type="InterPro" id="IPR045324">
    <property type="entry name" value="Small_multidrug_res"/>
</dbReference>
<comment type="subcellular location">
    <subcellularLocation>
        <location evidence="1 9">Cell membrane</location>
        <topology evidence="1 9">Multi-pass membrane protein</topology>
    </subcellularLocation>
</comment>
<name>A0A7H9BKU5_9NEIS</name>
<organism evidence="11 12">
    <name type="scientific">Chitinibacter bivalviorum</name>
    <dbReference type="NCBI Taxonomy" id="2739434"/>
    <lineage>
        <taxon>Bacteria</taxon>
        <taxon>Pseudomonadati</taxon>
        <taxon>Pseudomonadota</taxon>
        <taxon>Betaproteobacteria</taxon>
        <taxon>Neisseriales</taxon>
        <taxon>Chitinibacteraceae</taxon>
        <taxon>Chitinibacter</taxon>
    </lineage>
</organism>
<keyword evidence="3" id="KW-1003">Cell membrane</keyword>
<dbReference type="GO" id="GO:0005886">
    <property type="term" value="C:plasma membrane"/>
    <property type="evidence" value="ECO:0007669"/>
    <property type="project" value="UniProtKB-SubCell"/>
</dbReference>
<keyword evidence="5 10" id="KW-1133">Transmembrane helix</keyword>
<evidence type="ECO:0000256" key="9">
    <source>
        <dbReference type="RuleBase" id="RU003942"/>
    </source>
</evidence>
<dbReference type="Proteomes" id="UP000509597">
    <property type="component" value="Chromosome"/>
</dbReference>
<dbReference type="KEGG" id="chiz:HQ393_12560"/>
<keyword evidence="4 9" id="KW-0812">Transmembrane</keyword>
<protein>
    <recommendedName>
        <fullName evidence="8">Guanidinium exporter</fullName>
    </recommendedName>
</protein>
<evidence type="ECO:0000313" key="11">
    <source>
        <dbReference type="EMBL" id="QLG89002.1"/>
    </source>
</evidence>
<sequence length="105" mass="11229">MSGWLILAVAVFTEIIWALSLKLVQLHPSRWLMLGSVLLSFLNMALLSWAMRDIPAGTAYAIWTGLGAVGVTIGGIIWFGDPMNATRLACLTLIVAGVMGLKLAS</sequence>